<dbReference type="Proteomes" id="UP001073227">
    <property type="component" value="Unassembled WGS sequence"/>
</dbReference>
<evidence type="ECO:0008006" key="3">
    <source>
        <dbReference type="Google" id="ProtNLM"/>
    </source>
</evidence>
<keyword evidence="2" id="KW-1185">Reference proteome</keyword>
<evidence type="ECO:0000313" key="2">
    <source>
        <dbReference type="Proteomes" id="UP001073227"/>
    </source>
</evidence>
<accession>A0ABT3Z3K7</accession>
<evidence type="ECO:0000313" key="1">
    <source>
        <dbReference type="EMBL" id="MCY0146349.1"/>
    </source>
</evidence>
<gene>
    <name evidence="1" type="ORF">OEG84_01105</name>
</gene>
<dbReference type="PIRSF" id="PIRSF002721">
    <property type="entry name" value="Surface_antigen_Rickettsia"/>
    <property type="match status" value="1"/>
</dbReference>
<proteinExistence type="predicted"/>
<comment type="caution">
    <text evidence="1">The sequence shown here is derived from an EMBL/GenBank/DDBJ whole genome shotgun (WGS) entry which is preliminary data.</text>
</comment>
<reference evidence="1" key="1">
    <citation type="submission" date="2022-10" db="EMBL/GenBank/DDBJ databases">
        <title>Hoeflea sp. G2-23, isolated from marine algae.</title>
        <authorList>
            <person name="Kristyanto S."/>
            <person name="Kim J.M."/>
            <person name="Jeon C.O."/>
        </authorList>
    </citation>
    <scope>NUCLEOTIDE SEQUENCE</scope>
    <source>
        <strain evidence="1">G2-23</strain>
    </source>
</reference>
<dbReference type="PROSITE" id="PS51257">
    <property type="entry name" value="PROKAR_LIPOPROTEIN"/>
    <property type="match status" value="1"/>
</dbReference>
<dbReference type="EMBL" id="JAOVZR010000001">
    <property type="protein sequence ID" value="MCY0146349.1"/>
    <property type="molecule type" value="Genomic_DNA"/>
</dbReference>
<protein>
    <recommendedName>
        <fullName evidence="3">Surface antigen domain-containing protein</fullName>
    </recommendedName>
</protein>
<dbReference type="RefSeq" id="WP_267652027.1">
    <property type="nucleotide sequence ID" value="NZ_JAOVZR010000001.1"/>
</dbReference>
<organism evidence="1 2">
    <name type="scientific">Hoeflea algicola</name>
    <dbReference type="NCBI Taxonomy" id="2983763"/>
    <lineage>
        <taxon>Bacteria</taxon>
        <taxon>Pseudomonadati</taxon>
        <taxon>Pseudomonadota</taxon>
        <taxon>Alphaproteobacteria</taxon>
        <taxon>Hyphomicrobiales</taxon>
        <taxon>Rhizobiaceae</taxon>
        <taxon>Hoeflea</taxon>
    </lineage>
</organism>
<dbReference type="InterPro" id="IPR016364">
    <property type="entry name" value="Surface_antigen_Rickettsia"/>
</dbReference>
<sequence length="159" mass="16356">MPRKDKDDDGMAYSVTRLAKFACIAALSAVVAGCISANGPKPLAFASITRPAVASSDTILGALNDGILPQSAVNGLSKPEKLRALEAEYQALEKTPLGQKVAWASPVGGASGEVTAGTPYQVGQQNCRQYTHTATIRGAPVTGQGAACRNPDGSWTPLS</sequence>
<name>A0ABT3Z3K7_9HYPH</name>